<proteinExistence type="predicted"/>
<organism evidence="4 5">
    <name type="scientific">Methanosarcina barkeri str. Wiesmoor</name>
    <dbReference type="NCBI Taxonomy" id="1434109"/>
    <lineage>
        <taxon>Archaea</taxon>
        <taxon>Methanobacteriati</taxon>
        <taxon>Methanobacteriota</taxon>
        <taxon>Stenosarchaea group</taxon>
        <taxon>Methanomicrobia</taxon>
        <taxon>Methanosarcinales</taxon>
        <taxon>Methanosarcinaceae</taxon>
        <taxon>Methanosarcina</taxon>
    </lineage>
</organism>
<dbReference type="Gene3D" id="2.160.20.10">
    <property type="entry name" value="Single-stranded right-handed beta-helix, Pectin lyase-like"/>
    <property type="match status" value="1"/>
</dbReference>
<protein>
    <submittedName>
        <fullName evidence="4">Uncharacterized protein</fullName>
    </submittedName>
</protein>
<dbReference type="InterPro" id="IPR051550">
    <property type="entry name" value="SCF-Subunits/Alg-Epimerases"/>
</dbReference>
<name>A0A0E3QNV0_METBA</name>
<dbReference type="Pfam" id="PF08480">
    <property type="entry name" value="Disaggr_assoc"/>
    <property type="match status" value="1"/>
</dbReference>
<dbReference type="InterPro" id="IPR039448">
    <property type="entry name" value="Beta_helix"/>
</dbReference>
<dbReference type="KEGG" id="mbw:MSBRW_3617"/>
<dbReference type="PATRIC" id="fig|1434109.4.peg.4673"/>
<evidence type="ECO:0000313" key="5">
    <source>
        <dbReference type="Proteomes" id="UP000033038"/>
    </source>
</evidence>
<evidence type="ECO:0000313" key="4">
    <source>
        <dbReference type="EMBL" id="AKB52870.1"/>
    </source>
</evidence>
<dbReference type="SUPFAM" id="SSF51126">
    <property type="entry name" value="Pectin lyase-like"/>
    <property type="match status" value="2"/>
</dbReference>
<dbReference type="InterPro" id="IPR006626">
    <property type="entry name" value="PbH1"/>
</dbReference>
<gene>
    <name evidence="4" type="ORF">MSBRW_3617</name>
</gene>
<evidence type="ECO:0000259" key="2">
    <source>
        <dbReference type="Pfam" id="PF08480"/>
    </source>
</evidence>
<accession>A0A0E3QNV0</accession>
<dbReference type="EMBL" id="CP009526">
    <property type="protein sequence ID" value="AKB52870.1"/>
    <property type="molecule type" value="Genomic_DNA"/>
</dbReference>
<dbReference type="HOGENOM" id="CLU_012607_1_0_2"/>
<dbReference type="PANTHER" id="PTHR22990:SF15">
    <property type="entry name" value="F-BOX ONLY PROTEIN 10"/>
    <property type="match status" value="1"/>
</dbReference>
<dbReference type="FunFam" id="2.160.20.10:FF:000069">
    <property type="entry name" value="Uncharacterized protein"/>
    <property type="match status" value="1"/>
</dbReference>
<dbReference type="PANTHER" id="PTHR22990">
    <property type="entry name" value="F-BOX ONLY PROTEIN"/>
    <property type="match status" value="1"/>
</dbReference>
<dbReference type="RefSeq" id="WP_011306121.1">
    <property type="nucleotide sequence ID" value="NZ_CP009526.1"/>
</dbReference>
<dbReference type="InterPro" id="IPR011050">
    <property type="entry name" value="Pectin_lyase_fold/virulence"/>
</dbReference>
<dbReference type="GeneID" id="24825254"/>
<sequence length="537" mass="60753">MNWESLRHRWQKRKKNVVYFTILVFLIALGTTALSTTSSSITVYVSADGRGNFNCDGSNDQVEINKAFAYVAENPQFTTVYLKGPNTYIISDSILIGNDTILAGDSTAVIKLEDKAGWPRNKPLITQMDSSGSQNITIKGFEINGNHDKNEDKKRGEGCYNQIYFSNSSNIQVHSIYMHDGHGDGLKIERSSNIQFYDNRVYKLGHDGLFAIDCLNVEAWKNRITCRTNSGLRIWNSNHVKFHDNIIDSFYHWSAGGSGILIEKTTGVMNDIEVYNNTIHNTYGPGIWLLGYGNSYPREEAENVYIHHNIFYSTGTNPNIDWVGGIVTSGFYNTLVENNVFDGTYHAALVHMYPTNDSTDLSPKDTGYTTIVRNNIIVNMLQRKKDPSGTGYGVINYLPETHSFVLENNCLYNNLAGDYRNASSTSDIHVNPHFANEKNHDYHLKSTGGRWNGKTWVKDTVSSPCIDTGYLDSEYSKEPGNSGSRANIGRYGNTEWASISGNRPGYVVWWNQLFSPEWKTFRLLLKMFFLFCFNMLY</sequence>
<evidence type="ECO:0000256" key="1">
    <source>
        <dbReference type="ARBA" id="ARBA00022737"/>
    </source>
</evidence>
<feature type="domain" description="Disaggregatase-related" evidence="2">
    <location>
        <begin position="269"/>
        <end position="469"/>
    </location>
</feature>
<dbReference type="InterPro" id="IPR012334">
    <property type="entry name" value="Pectin_lyas_fold"/>
</dbReference>
<dbReference type="Proteomes" id="UP000033038">
    <property type="component" value="Chromosome"/>
</dbReference>
<evidence type="ECO:0000259" key="3">
    <source>
        <dbReference type="Pfam" id="PF13229"/>
    </source>
</evidence>
<feature type="domain" description="Right handed beta helix" evidence="3">
    <location>
        <begin position="126"/>
        <end position="246"/>
    </location>
</feature>
<reference evidence="4 5" key="1">
    <citation type="submission" date="2014-07" db="EMBL/GenBank/DDBJ databases">
        <title>Methanogenic archaea and the global carbon cycle.</title>
        <authorList>
            <person name="Henriksen J.R."/>
            <person name="Luke J."/>
            <person name="Reinhart S."/>
            <person name="Benedict M.N."/>
            <person name="Youngblut N.D."/>
            <person name="Metcalf M.E."/>
            <person name="Whitaker R.J."/>
            <person name="Metcalf W.W."/>
        </authorList>
    </citation>
    <scope>NUCLEOTIDE SEQUENCE [LARGE SCALE GENOMIC DNA]</scope>
    <source>
        <strain evidence="4 5">Wiesmoor</strain>
    </source>
</reference>
<dbReference type="InterPro" id="IPR013687">
    <property type="entry name" value="Disaggr-rel"/>
</dbReference>
<keyword evidence="1" id="KW-0677">Repeat</keyword>
<dbReference type="Pfam" id="PF13229">
    <property type="entry name" value="Beta_helix"/>
    <property type="match status" value="1"/>
</dbReference>
<dbReference type="AlphaFoldDB" id="A0A0E3QNV0"/>
<dbReference type="SMART" id="SM00710">
    <property type="entry name" value="PbH1"/>
    <property type="match status" value="7"/>
</dbReference>